<evidence type="ECO:0000313" key="5">
    <source>
        <dbReference type="Proteomes" id="UP000554482"/>
    </source>
</evidence>
<feature type="compositionally biased region" description="Acidic residues" evidence="2">
    <location>
        <begin position="43"/>
        <end position="70"/>
    </location>
</feature>
<feature type="compositionally biased region" description="Basic and acidic residues" evidence="2">
    <location>
        <begin position="124"/>
        <end position="137"/>
    </location>
</feature>
<feature type="compositionally biased region" description="Polar residues" evidence="2">
    <location>
        <begin position="25"/>
        <end position="41"/>
    </location>
</feature>
<feature type="compositionally biased region" description="Pro residues" evidence="2">
    <location>
        <begin position="1"/>
        <end position="11"/>
    </location>
</feature>
<accession>A0A7J6W2K5</accession>
<feature type="domain" description="Glabrous enhancer-binding protein-like DBD" evidence="3">
    <location>
        <begin position="168"/>
        <end position="264"/>
    </location>
</feature>
<dbReference type="PANTHER" id="PTHR31662:SF33">
    <property type="entry name" value="DNA-BINDING STOREKEEPER PROTEIN TRANSCRIPTIONAL REGULATOR-LIKE PROTEIN"/>
    <property type="match status" value="1"/>
</dbReference>
<dbReference type="EMBL" id="JABWDY010024043">
    <property type="protein sequence ID" value="KAF5190535.1"/>
    <property type="molecule type" value="Genomic_DNA"/>
</dbReference>
<protein>
    <submittedName>
        <fullName evidence="4">Dna-binding storekeeper protein-related transcriptional regulator</fullName>
    </submittedName>
</protein>
<evidence type="ECO:0000313" key="4">
    <source>
        <dbReference type="EMBL" id="KAF5190535.1"/>
    </source>
</evidence>
<evidence type="ECO:0000256" key="1">
    <source>
        <dbReference type="ARBA" id="ARBA00010820"/>
    </source>
</evidence>
<keyword evidence="5" id="KW-1185">Reference proteome</keyword>
<keyword evidence="4" id="KW-0238">DNA-binding</keyword>
<feature type="compositionally biased region" description="Basic and acidic residues" evidence="2">
    <location>
        <begin position="144"/>
        <end position="162"/>
    </location>
</feature>
<reference evidence="4 5" key="1">
    <citation type="submission" date="2020-06" db="EMBL/GenBank/DDBJ databases">
        <title>Transcriptomic and genomic resources for Thalictrum thalictroides and T. hernandezii: Facilitating candidate gene discovery in an emerging model plant lineage.</title>
        <authorList>
            <person name="Arias T."/>
            <person name="Riano-Pachon D.M."/>
            <person name="Di Stilio V.S."/>
        </authorList>
    </citation>
    <scope>NUCLEOTIDE SEQUENCE [LARGE SCALE GENOMIC DNA]</scope>
    <source>
        <strain evidence="5">cv. WT478/WT964</strain>
        <tissue evidence="4">Leaves</tissue>
    </source>
</reference>
<dbReference type="InterPro" id="IPR007592">
    <property type="entry name" value="GEBP"/>
</dbReference>
<dbReference type="GO" id="GO:0006355">
    <property type="term" value="P:regulation of DNA-templated transcription"/>
    <property type="evidence" value="ECO:0007669"/>
    <property type="project" value="InterPro"/>
</dbReference>
<evidence type="ECO:0000256" key="2">
    <source>
        <dbReference type="SAM" id="MobiDB-lite"/>
    </source>
</evidence>
<dbReference type="OrthoDB" id="661680at2759"/>
<dbReference type="InterPro" id="IPR053932">
    <property type="entry name" value="GeBP-like_DBD"/>
</dbReference>
<feature type="non-terminal residue" evidence="4">
    <location>
        <position position="1"/>
    </location>
</feature>
<dbReference type="AlphaFoldDB" id="A0A7J6W2K5"/>
<dbReference type="Proteomes" id="UP000554482">
    <property type="component" value="Unassembled WGS sequence"/>
</dbReference>
<feature type="region of interest" description="Disordered" evidence="2">
    <location>
        <begin position="1"/>
        <end position="162"/>
    </location>
</feature>
<name>A0A7J6W2K5_THATH</name>
<dbReference type="GO" id="GO:0005634">
    <property type="term" value="C:nucleus"/>
    <property type="evidence" value="ECO:0007669"/>
    <property type="project" value="TreeGrafter"/>
</dbReference>
<dbReference type="Pfam" id="PF04504">
    <property type="entry name" value="GeBP-like_DBD"/>
    <property type="match status" value="1"/>
</dbReference>
<organism evidence="4 5">
    <name type="scientific">Thalictrum thalictroides</name>
    <name type="common">Rue-anemone</name>
    <name type="synonym">Anemone thalictroides</name>
    <dbReference type="NCBI Taxonomy" id="46969"/>
    <lineage>
        <taxon>Eukaryota</taxon>
        <taxon>Viridiplantae</taxon>
        <taxon>Streptophyta</taxon>
        <taxon>Embryophyta</taxon>
        <taxon>Tracheophyta</taxon>
        <taxon>Spermatophyta</taxon>
        <taxon>Magnoliopsida</taxon>
        <taxon>Ranunculales</taxon>
        <taxon>Ranunculaceae</taxon>
        <taxon>Thalictroideae</taxon>
        <taxon>Thalictrum</taxon>
    </lineage>
</organism>
<evidence type="ECO:0000259" key="3">
    <source>
        <dbReference type="Pfam" id="PF04504"/>
    </source>
</evidence>
<comment type="caution">
    <text evidence="4">The sequence shown here is derived from an EMBL/GenBank/DDBJ whole genome shotgun (WGS) entry which is preliminary data.</text>
</comment>
<gene>
    <name evidence="4" type="ORF">FRX31_019878</name>
</gene>
<dbReference type="PANTHER" id="PTHR31662">
    <property type="entry name" value="BNAANNG10740D PROTEIN-RELATED"/>
    <property type="match status" value="1"/>
</dbReference>
<proteinExistence type="inferred from homology"/>
<comment type="similarity">
    <text evidence="1">Belongs to the GeBP family.</text>
</comment>
<sequence length="394" mass="44303">MAPKRPSPSDQPPSVSTSEDDVEENQPTPIQSSLKKPNHNNQADEDEDASAEDDEENDESGSDSDSDDDNEPVKHLIAPRNVDVKPLSSKPMVIDTPKSPLSSKPMVIDTPKSKKPTSATAAKRSLETDTNDKDSKRDKKKKKIADIEEKDDHTEDTENKSGEEKKLFQRIFSEKDEIGVLNCLLEFKKKGNHITKNGLSEFFDFVKGSLHVEANSSQLINKVQRLHKKYRKNVKRAEKQPGVVDPTFSNPHELKSYFLSKEIWADQVALKKSKNKIESNGVAIPNPKKKMLVVPAISPKVDPKEVDYATGSQYQYLDQSVKPQNYLSLPMPPAYLGEIAAKKGWDMCGSSKALAFDQRWKALIIKETEVYLERVALVQEQIKWMLDLQKSSES</sequence>
<dbReference type="GO" id="GO:0003677">
    <property type="term" value="F:DNA binding"/>
    <property type="evidence" value="ECO:0007669"/>
    <property type="project" value="UniProtKB-KW"/>
</dbReference>